<dbReference type="InterPro" id="IPR058533">
    <property type="entry name" value="Cation_efflux_TM"/>
</dbReference>
<evidence type="ECO:0000256" key="2">
    <source>
        <dbReference type="ARBA" id="ARBA00022448"/>
    </source>
</evidence>
<evidence type="ECO:0000256" key="3">
    <source>
        <dbReference type="ARBA" id="ARBA00022692"/>
    </source>
</evidence>
<keyword evidence="9" id="KW-1185">Reference proteome</keyword>
<accession>A0ABW5C7X7</accession>
<reference evidence="9" key="1">
    <citation type="journal article" date="2019" name="Int. J. Syst. Evol. Microbiol.">
        <title>The Global Catalogue of Microorganisms (GCM) 10K type strain sequencing project: providing services to taxonomists for standard genome sequencing and annotation.</title>
        <authorList>
            <consortium name="The Broad Institute Genomics Platform"/>
            <consortium name="The Broad Institute Genome Sequencing Center for Infectious Disease"/>
            <person name="Wu L."/>
            <person name="Ma J."/>
        </authorList>
    </citation>
    <scope>NUCLEOTIDE SEQUENCE [LARGE SCALE GENOMIC DNA]</scope>
    <source>
        <strain evidence="9">KCTC 15012</strain>
    </source>
</reference>
<dbReference type="SUPFAM" id="SSF161111">
    <property type="entry name" value="Cation efflux protein transmembrane domain-like"/>
    <property type="match status" value="1"/>
</dbReference>
<sequence>MTTAQQEQRLLAISIAVTVLTALAGVVFGLMIQSRTIIFDAIYTLTDSVMTLAALGVSRLIGRGDDRLFQYGYWHLEPMLTLVNGMVLALACVYAALDGINGLLAGGRIVDFGPGAAFTAVNGAICLVMAGYIHRRSRKIQSDLLRTDARAWLLGGTISLGVSLSFLVCAVMVAAERNHLAPYVDPLILTVFALVLLPLPLQTVWRSVREILQIAPPELDRAVREVAGRVAERHGFATFESHVLKVGRINFIEIGLVAPSGAMTRSFAELDAIRQEIADDLGEIGPGHWLTVDFTADPRWI</sequence>
<dbReference type="Pfam" id="PF01545">
    <property type="entry name" value="Cation_efflux"/>
    <property type="match status" value="1"/>
</dbReference>
<evidence type="ECO:0000256" key="1">
    <source>
        <dbReference type="ARBA" id="ARBA00004141"/>
    </source>
</evidence>
<keyword evidence="2" id="KW-0813">Transport</keyword>
<comment type="subcellular location">
    <subcellularLocation>
        <location evidence="1">Membrane</location>
        <topology evidence="1">Multi-pass membrane protein</topology>
    </subcellularLocation>
</comment>
<feature type="transmembrane region" description="Helical" evidence="6">
    <location>
        <begin position="187"/>
        <end position="205"/>
    </location>
</feature>
<keyword evidence="5 6" id="KW-0472">Membrane</keyword>
<evidence type="ECO:0000313" key="8">
    <source>
        <dbReference type="EMBL" id="MFD2233384.1"/>
    </source>
</evidence>
<feature type="transmembrane region" description="Helical" evidence="6">
    <location>
        <begin position="109"/>
        <end position="130"/>
    </location>
</feature>
<evidence type="ECO:0000256" key="6">
    <source>
        <dbReference type="SAM" id="Phobius"/>
    </source>
</evidence>
<name>A0ABW5C7X7_9PROT</name>
<feature type="transmembrane region" description="Helical" evidence="6">
    <location>
        <begin position="12"/>
        <end position="31"/>
    </location>
</feature>
<dbReference type="InterPro" id="IPR050291">
    <property type="entry name" value="CDF_Transporter"/>
</dbReference>
<organism evidence="8 9">
    <name type="scientific">Phaeospirillum tilakii</name>
    <dbReference type="NCBI Taxonomy" id="741673"/>
    <lineage>
        <taxon>Bacteria</taxon>
        <taxon>Pseudomonadati</taxon>
        <taxon>Pseudomonadota</taxon>
        <taxon>Alphaproteobacteria</taxon>
        <taxon>Rhodospirillales</taxon>
        <taxon>Rhodospirillaceae</taxon>
        <taxon>Phaeospirillum</taxon>
    </lineage>
</organism>
<dbReference type="EMBL" id="JBHUIY010000008">
    <property type="protein sequence ID" value="MFD2233384.1"/>
    <property type="molecule type" value="Genomic_DNA"/>
</dbReference>
<gene>
    <name evidence="8" type="ORF">ACFSNB_06175</name>
</gene>
<evidence type="ECO:0000256" key="5">
    <source>
        <dbReference type="ARBA" id="ARBA00023136"/>
    </source>
</evidence>
<proteinExistence type="predicted"/>
<keyword evidence="4 6" id="KW-1133">Transmembrane helix</keyword>
<feature type="domain" description="Cation efflux protein transmembrane" evidence="7">
    <location>
        <begin position="12"/>
        <end position="212"/>
    </location>
</feature>
<dbReference type="RefSeq" id="WP_377315161.1">
    <property type="nucleotide sequence ID" value="NZ_JBHUIY010000008.1"/>
</dbReference>
<evidence type="ECO:0000256" key="4">
    <source>
        <dbReference type="ARBA" id="ARBA00022989"/>
    </source>
</evidence>
<feature type="transmembrane region" description="Helical" evidence="6">
    <location>
        <begin position="151"/>
        <end position="175"/>
    </location>
</feature>
<dbReference type="PANTHER" id="PTHR43840">
    <property type="entry name" value="MITOCHONDRIAL METAL TRANSPORTER 1-RELATED"/>
    <property type="match status" value="1"/>
</dbReference>
<dbReference type="Gene3D" id="1.20.1510.10">
    <property type="entry name" value="Cation efflux protein transmembrane domain"/>
    <property type="match status" value="1"/>
</dbReference>
<dbReference type="InterPro" id="IPR027469">
    <property type="entry name" value="Cation_efflux_TMD_sf"/>
</dbReference>
<evidence type="ECO:0000313" key="9">
    <source>
        <dbReference type="Proteomes" id="UP001597296"/>
    </source>
</evidence>
<feature type="transmembrane region" description="Helical" evidence="6">
    <location>
        <begin position="79"/>
        <end position="97"/>
    </location>
</feature>
<protein>
    <submittedName>
        <fullName evidence="8">Cation diffusion facilitator family transporter</fullName>
    </submittedName>
</protein>
<dbReference type="PANTHER" id="PTHR43840:SF15">
    <property type="entry name" value="MITOCHONDRIAL METAL TRANSPORTER 1-RELATED"/>
    <property type="match status" value="1"/>
</dbReference>
<dbReference type="Proteomes" id="UP001597296">
    <property type="component" value="Unassembled WGS sequence"/>
</dbReference>
<comment type="caution">
    <text evidence="8">The sequence shown here is derived from an EMBL/GenBank/DDBJ whole genome shotgun (WGS) entry which is preliminary data.</text>
</comment>
<keyword evidence="3 6" id="KW-0812">Transmembrane</keyword>
<evidence type="ECO:0000259" key="7">
    <source>
        <dbReference type="Pfam" id="PF01545"/>
    </source>
</evidence>